<dbReference type="AlphaFoldDB" id="A0A2P7BRP2"/>
<evidence type="ECO:0000313" key="14">
    <source>
        <dbReference type="Proteomes" id="UP000241444"/>
    </source>
</evidence>
<reference evidence="14" key="1">
    <citation type="submission" date="2017-11" db="EMBL/GenBank/DDBJ databases">
        <authorList>
            <person name="Kuznetsova I."/>
            <person name="Sazanova A."/>
            <person name="Chirak E."/>
            <person name="Safronova V."/>
            <person name="Willems A."/>
        </authorList>
    </citation>
    <scope>NUCLEOTIDE SEQUENCE [LARGE SCALE GENOMIC DNA]</scope>
    <source>
        <strain evidence="14">STM 196</strain>
    </source>
</reference>
<accession>A0A2P7BRP2</accession>
<evidence type="ECO:0000256" key="5">
    <source>
        <dbReference type="ARBA" id="ARBA00022984"/>
    </source>
</evidence>
<gene>
    <name evidence="13" type="ORF">CU102_10075</name>
</gene>
<keyword evidence="13" id="KW-0645">Protease</keyword>
<dbReference type="InterPro" id="IPR001967">
    <property type="entry name" value="Peptidase_S11_N"/>
</dbReference>
<dbReference type="PRINTS" id="PR00725">
    <property type="entry name" value="DADACBPTASE1"/>
</dbReference>
<sequence>MRKTVALFLSSCVVSAIAGISTALAGANITVDAGTGEIVSQQDAFQRWYPASLTKLMTTYVAFRMIQSGQVTLDTPITMTANSVKEPPSRSGYKTGSELTLDNALKIMLVRSANDVAMAIGETLGGSEEKFSGLMNEEARRLGMTGSHFVNPNGLHSDDHYTTARDLAVLTLHLRHEFPQYARYFDIEAINYGTKKSQTNYNALIGRFQGADGMKTGFVCPSGYNLIGSATRDGRTIITVVLGERTINSRVTKAADLLGKAFEEKGTGQTLDTLAPYGSASRDVAVNMRPQVCSKEAAGTDNWDGKDAEGHLVQGSAYLTRMDHQPKTEDIALLPAKVNSVGIEMSRIPVPKPRPDRASLTDASNALKAVN</sequence>
<name>A0A2P7BRP2_9HYPH</name>
<dbReference type="GO" id="GO:0071555">
    <property type="term" value="P:cell wall organization"/>
    <property type="evidence" value="ECO:0007669"/>
    <property type="project" value="UniProtKB-KW"/>
</dbReference>
<dbReference type="SUPFAM" id="SSF56601">
    <property type="entry name" value="beta-lactamase/transpeptidase-like"/>
    <property type="match status" value="1"/>
</dbReference>
<dbReference type="RefSeq" id="WP_106710958.1">
    <property type="nucleotide sequence ID" value="NZ_PGGO01000006.1"/>
</dbReference>
<evidence type="ECO:0000256" key="9">
    <source>
        <dbReference type="RuleBase" id="RU004016"/>
    </source>
</evidence>
<dbReference type="GO" id="GO:0006508">
    <property type="term" value="P:proteolysis"/>
    <property type="evidence" value="ECO:0007669"/>
    <property type="project" value="InterPro"/>
</dbReference>
<feature type="region of interest" description="Disordered" evidence="10">
    <location>
        <begin position="347"/>
        <end position="371"/>
    </location>
</feature>
<feature type="domain" description="Peptidase S11 D-alanyl-D-alanine carboxypeptidase A N-terminal" evidence="12">
    <location>
        <begin position="24"/>
        <end position="245"/>
    </location>
</feature>
<keyword evidence="13" id="KW-0121">Carboxypeptidase</keyword>
<dbReference type="GO" id="GO:0008360">
    <property type="term" value="P:regulation of cell shape"/>
    <property type="evidence" value="ECO:0007669"/>
    <property type="project" value="UniProtKB-KW"/>
</dbReference>
<evidence type="ECO:0000256" key="11">
    <source>
        <dbReference type="SAM" id="SignalP"/>
    </source>
</evidence>
<evidence type="ECO:0000256" key="8">
    <source>
        <dbReference type="PIRSR" id="PIRSR618044-2"/>
    </source>
</evidence>
<keyword evidence="14" id="KW-1185">Reference proteome</keyword>
<evidence type="ECO:0000256" key="7">
    <source>
        <dbReference type="PIRSR" id="PIRSR618044-1"/>
    </source>
</evidence>
<dbReference type="InterPro" id="IPR018044">
    <property type="entry name" value="Peptidase_S11"/>
</dbReference>
<evidence type="ECO:0000259" key="12">
    <source>
        <dbReference type="Pfam" id="PF00768"/>
    </source>
</evidence>
<dbReference type="Gene3D" id="3.40.710.10">
    <property type="entry name" value="DD-peptidase/beta-lactamase superfamily"/>
    <property type="match status" value="1"/>
</dbReference>
<dbReference type="Pfam" id="PF00768">
    <property type="entry name" value="Peptidase_S11"/>
    <property type="match status" value="1"/>
</dbReference>
<dbReference type="PANTHER" id="PTHR21581:SF6">
    <property type="entry name" value="TRAFFICKING PROTEIN PARTICLE COMPLEX SUBUNIT 12"/>
    <property type="match status" value="1"/>
</dbReference>
<keyword evidence="2 11" id="KW-0732">Signal</keyword>
<dbReference type="InterPro" id="IPR012338">
    <property type="entry name" value="Beta-lactam/transpept-like"/>
</dbReference>
<keyword evidence="4" id="KW-0133">Cell shape</keyword>
<evidence type="ECO:0000256" key="10">
    <source>
        <dbReference type="SAM" id="MobiDB-lite"/>
    </source>
</evidence>
<keyword evidence="5" id="KW-0573">Peptidoglycan synthesis</keyword>
<evidence type="ECO:0000256" key="2">
    <source>
        <dbReference type="ARBA" id="ARBA00022729"/>
    </source>
</evidence>
<feature type="active site" evidence="7">
    <location>
        <position position="112"/>
    </location>
</feature>
<feature type="active site" description="Acyl-ester intermediate" evidence="7">
    <location>
        <position position="52"/>
    </location>
</feature>
<keyword evidence="3" id="KW-0378">Hydrolase</keyword>
<feature type="binding site" evidence="8">
    <location>
        <position position="215"/>
    </location>
    <ligand>
        <name>substrate</name>
    </ligand>
</feature>
<dbReference type="OrthoDB" id="9795979at2"/>
<comment type="similarity">
    <text evidence="1 9">Belongs to the peptidase S11 family.</text>
</comment>
<dbReference type="Proteomes" id="UP000241444">
    <property type="component" value="Unassembled WGS sequence"/>
</dbReference>
<evidence type="ECO:0000313" key="13">
    <source>
        <dbReference type="EMBL" id="PSH69137.1"/>
    </source>
</evidence>
<feature type="chain" id="PRO_5015151523" evidence="11">
    <location>
        <begin position="19"/>
        <end position="371"/>
    </location>
</feature>
<proteinExistence type="inferred from homology"/>
<keyword evidence="6" id="KW-0961">Cell wall biogenesis/degradation</keyword>
<feature type="active site" description="Proton acceptor" evidence="7">
    <location>
        <position position="55"/>
    </location>
</feature>
<organism evidence="13 14">
    <name type="scientific">Phyllobacterium brassicacearum</name>
    <dbReference type="NCBI Taxonomy" id="314235"/>
    <lineage>
        <taxon>Bacteria</taxon>
        <taxon>Pseudomonadati</taxon>
        <taxon>Pseudomonadota</taxon>
        <taxon>Alphaproteobacteria</taxon>
        <taxon>Hyphomicrobiales</taxon>
        <taxon>Phyllobacteriaceae</taxon>
        <taxon>Phyllobacterium</taxon>
    </lineage>
</organism>
<dbReference type="EMBL" id="PGGO01000006">
    <property type="protein sequence ID" value="PSH69137.1"/>
    <property type="molecule type" value="Genomic_DNA"/>
</dbReference>
<comment type="caution">
    <text evidence="13">The sequence shown here is derived from an EMBL/GenBank/DDBJ whole genome shotgun (WGS) entry which is preliminary data.</text>
</comment>
<evidence type="ECO:0000256" key="6">
    <source>
        <dbReference type="ARBA" id="ARBA00023316"/>
    </source>
</evidence>
<evidence type="ECO:0000256" key="1">
    <source>
        <dbReference type="ARBA" id="ARBA00007164"/>
    </source>
</evidence>
<dbReference type="PANTHER" id="PTHR21581">
    <property type="entry name" value="D-ALANYL-D-ALANINE CARBOXYPEPTIDASE"/>
    <property type="match status" value="1"/>
</dbReference>
<evidence type="ECO:0000256" key="4">
    <source>
        <dbReference type="ARBA" id="ARBA00022960"/>
    </source>
</evidence>
<feature type="signal peptide" evidence="11">
    <location>
        <begin position="1"/>
        <end position="18"/>
    </location>
</feature>
<dbReference type="GO" id="GO:0009002">
    <property type="term" value="F:serine-type D-Ala-D-Ala carboxypeptidase activity"/>
    <property type="evidence" value="ECO:0007669"/>
    <property type="project" value="InterPro"/>
</dbReference>
<protein>
    <submittedName>
        <fullName evidence="13">D-alanyl-D-alanine carboxypeptidase</fullName>
    </submittedName>
</protein>
<dbReference type="GO" id="GO:0009252">
    <property type="term" value="P:peptidoglycan biosynthetic process"/>
    <property type="evidence" value="ECO:0007669"/>
    <property type="project" value="UniProtKB-KW"/>
</dbReference>
<evidence type="ECO:0000256" key="3">
    <source>
        <dbReference type="ARBA" id="ARBA00022801"/>
    </source>
</evidence>